<keyword evidence="3" id="KW-1003">Cell membrane</keyword>
<evidence type="ECO:0000256" key="2">
    <source>
        <dbReference type="ARBA" id="ARBA00007977"/>
    </source>
</evidence>
<evidence type="ECO:0000256" key="5">
    <source>
        <dbReference type="ARBA" id="ARBA00022989"/>
    </source>
</evidence>
<dbReference type="PANTHER" id="PTHR30106">
    <property type="entry name" value="INNER MEMBRANE PROTEIN YEIH-RELATED"/>
    <property type="match status" value="1"/>
</dbReference>
<keyword evidence="6 7" id="KW-0472">Membrane</keyword>
<accession>A0A450UW20</accession>
<organism evidence="8">
    <name type="scientific">Candidatus Kentrum sp. LFY</name>
    <dbReference type="NCBI Taxonomy" id="2126342"/>
    <lineage>
        <taxon>Bacteria</taxon>
        <taxon>Pseudomonadati</taxon>
        <taxon>Pseudomonadota</taxon>
        <taxon>Gammaproteobacteria</taxon>
        <taxon>Candidatus Kentrum</taxon>
    </lineage>
</organism>
<evidence type="ECO:0000256" key="3">
    <source>
        <dbReference type="ARBA" id="ARBA00022475"/>
    </source>
</evidence>
<gene>
    <name evidence="8" type="ORF">BECKLFY1418B_GA0070995_10893</name>
</gene>
<dbReference type="Pfam" id="PF03601">
    <property type="entry name" value="Cons_hypoth698"/>
    <property type="match status" value="1"/>
</dbReference>
<keyword evidence="5 7" id="KW-1133">Transmembrane helix</keyword>
<dbReference type="AlphaFoldDB" id="A0A450UW20"/>
<dbReference type="InterPro" id="IPR018383">
    <property type="entry name" value="UPF0324_pro"/>
</dbReference>
<evidence type="ECO:0000256" key="4">
    <source>
        <dbReference type="ARBA" id="ARBA00022692"/>
    </source>
</evidence>
<evidence type="ECO:0000313" key="8">
    <source>
        <dbReference type="EMBL" id="VFJ96728.1"/>
    </source>
</evidence>
<dbReference type="PANTHER" id="PTHR30106:SF2">
    <property type="entry name" value="UPF0324 INNER MEMBRANE PROTEIN YEIH"/>
    <property type="match status" value="1"/>
</dbReference>
<reference evidence="8" key="1">
    <citation type="submission" date="2019-02" db="EMBL/GenBank/DDBJ databases">
        <authorList>
            <person name="Gruber-Vodicka R. H."/>
            <person name="Seah K. B. B."/>
        </authorList>
    </citation>
    <scope>NUCLEOTIDE SEQUENCE</scope>
    <source>
        <strain evidence="8">BECK_M7</strain>
    </source>
</reference>
<protein>
    <submittedName>
        <fullName evidence="8">Uncharacterized protein</fullName>
    </submittedName>
</protein>
<sequence>MGTGDHLFGQTDSEGAIILYGFRIIFQRMVAVDAPDLIVDLIIVVSTFSIGSIVAIKLLKLDTETTFLTASGASICGAAAVLATEPVVGETDLRGIGHARLVIGRRLFHYHGNYFRHGR</sequence>
<name>A0A450UW20_9GAMM</name>
<evidence type="ECO:0000256" key="6">
    <source>
        <dbReference type="ARBA" id="ARBA00023136"/>
    </source>
</evidence>
<keyword evidence="4 7" id="KW-0812">Transmembrane</keyword>
<dbReference type="EMBL" id="CAADFF010000089">
    <property type="protein sequence ID" value="VFJ96728.1"/>
    <property type="molecule type" value="Genomic_DNA"/>
</dbReference>
<proteinExistence type="inferred from homology"/>
<comment type="subcellular location">
    <subcellularLocation>
        <location evidence="1">Cell membrane</location>
        <topology evidence="1">Multi-pass membrane protein</topology>
    </subcellularLocation>
</comment>
<dbReference type="GO" id="GO:0005886">
    <property type="term" value="C:plasma membrane"/>
    <property type="evidence" value="ECO:0007669"/>
    <property type="project" value="UniProtKB-SubCell"/>
</dbReference>
<evidence type="ECO:0000256" key="7">
    <source>
        <dbReference type="SAM" id="Phobius"/>
    </source>
</evidence>
<evidence type="ECO:0000256" key="1">
    <source>
        <dbReference type="ARBA" id="ARBA00004651"/>
    </source>
</evidence>
<comment type="similarity">
    <text evidence="2">Belongs to the UPF0324 family.</text>
</comment>
<feature type="transmembrane region" description="Helical" evidence="7">
    <location>
        <begin position="37"/>
        <end position="59"/>
    </location>
</feature>